<protein>
    <submittedName>
        <fullName evidence="2">Uncharacterized protein</fullName>
    </submittedName>
</protein>
<dbReference type="EMBL" id="BGZK01000066">
    <property type="protein sequence ID" value="GBP14767.1"/>
    <property type="molecule type" value="Genomic_DNA"/>
</dbReference>
<evidence type="ECO:0000313" key="3">
    <source>
        <dbReference type="Proteomes" id="UP000299102"/>
    </source>
</evidence>
<keyword evidence="3" id="KW-1185">Reference proteome</keyword>
<accession>A0A4C1TMR7</accession>
<name>A0A4C1TMR7_EUMVA</name>
<evidence type="ECO:0000313" key="2">
    <source>
        <dbReference type="EMBL" id="GBP14767.1"/>
    </source>
</evidence>
<gene>
    <name evidence="2" type="ORF">EVAR_9664_1</name>
</gene>
<comment type="caution">
    <text evidence="2">The sequence shown here is derived from an EMBL/GenBank/DDBJ whole genome shotgun (WGS) entry which is preliminary data.</text>
</comment>
<sequence length="111" mass="12231">MRASLTSETALATDATQVGSFKTHYRPFAYVRVPLARRRAPRRPAAGRVRPALAGVKRGDSLLKHFPGAQSPVNYDGAAAADQRRRSGREISSPPYLRRRLRPGTISEGFE</sequence>
<feature type="region of interest" description="Disordered" evidence="1">
    <location>
        <begin position="63"/>
        <end position="111"/>
    </location>
</feature>
<dbReference type="Proteomes" id="UP000299102">
    <property type="component" value="Unassembled WGS sequence"/>
</dbReference>
<dbReference type="AlphaFoldDB" id="A0A4C1TMR7"/>
<proteinExistence type="predicted"/>
<evidence type="ECO:0000256" key="1">
    <source>
        <dbReference type="SAM" id="MobiDB-lite"/>
    </source>
</evidence>
<reference evidence="2 3" key="1">
    <citation type="journal article" date="2019" name="Commun. Biol.">
        <title>The bagworm genome reveals a unique fibroin gene that provides high tensile strength.</title>
        <authorList>
            <person name="Kono N."/>
            <person name="Nakamura H."/>
            <person name="Ohtoshi R."/>
            <person name="Tomita M."/>
            <person name="Numata K."/>
            <person name="Arakawa K."/>
        </authorList>
    </citation>
    <scope>NUCLEOTIDE SEQUENCE [LARGE SCALE GENOMIC DNA]</scope>
</reference>
<organism evidence="2 3">
    <name type="scientific">Eumeta variegata</name>
    <name type="common">Bagworm moth</name>
    <name type="synonym">Eumeta japonica</name>
    <dbReference type="NCBI Taxonomy" id="151549"/>
    <lineage>
        <taxon>Eukaryota</taxon>
        <taxon>Metazoa</taxon>
        <taxon>Ecdysozoa</taxon>
        <taxon>Arthropoda</taxon>
        <taxon>Hexapoda</taxon>
        <taxon>Insecta</taxon>
        <taxon>Pterygota</taxon>
        <taxon>Neoptera</taxon>
        <taxon>Endopterygota</taxon>
        <taxon>Lepidoptera</taxon>
        <taxon>Glossata</taxon>
        <taxon>Ditrysia</taxon>
        <taxon>Tineoidea</taxon>
        <taxon>Psychidae</taxon>
        <taxon>Oiketicinae</taxon>
        <taxon>Eumeta</taxon>
    </lineage>
</organism>